<dbReference type="GO" id="GO:0003774">
    <property type="term" value="F:cytoskeletal motor activity"/>
    <property type="evidence" value="ECO:0007669"/>
    <property type="project" value="InterPro"/>
</dbReference>
<comment type="subunit">
    <text evidence="4 11">The basal body constitutes a major portion of the flagellar organelle and consists of four rings (L,P,S, and M) mounted on a central rod.</text>
</comment>
<evidence type="ECO:0000256" key="5">
    <source>
        <dbReference type="ARBA" id="ARBA00022729"/>
    </source>
</evidence>
<dbReference type="InterPro" id="IPR000527">
    <property type="entry name" value="Flag_Lring"/>
</dbReference>
<feature type="signal peptide" evidence="12">
    <location>
        <begin position="1"/>
        <end position="21"/>
    </location>
</feature>
<dbReference type="GO" id="GO:0071973">
    <property type="term" value="P:bacterial-type flagellum-dependent cell motility"/>
    <property type="evidence" value="ECO:0007669"/>
    <property type="project" value="InterPro"/>
</dbReference>
<evidence type="ECO:0000256" key="6">
    <source>
        <dbReference type="ARBA" id="ARBA00023136"/>
    </source>
</evidence>
<dbReference type="GO" id="GO:0009427">
    <property type="term" value="C:bacterial-type flagellum basal body, distal rod, L ring"/>
    <property type="evidence" value="ECO:0007669"/>
    <property type="project" value="InterPro"/>
</dbReference>
<dbReference type="Proteomes" id="UP000276634">
    <property type="component" value="Unassembled WGS sequence"/>
</dbReference>
<evidence type="ECO:0000256" key="12">
    <source>
        <dbReference type="SAM" id="SignalP"/>
    </source>
</evidence>
<dbReference type="PROSITE" id="PS51257">
    <property type="entry name" value="PROKAR_LIPOPROTEIN"/>
    <property type="match status" value="1"/>
</dbReference>
<keyword evidence="6 11" id="KW-0472">Membrane</keyword>
<name>A0A3N1YB82_9GAMM</name>
<keyword evidence="13" id="KW-0966">Cell projection</keyword>
<comment type="similarity">
    <text evidence="3 11">Belongs to the FlgH family.</text>
</comment>
<keyword evidence="5 11" id="KW-0732">Signal</keyword>
<evidence type="ECO:0000313" key="14">
    <source>
        <dbReference type="Proteomes" id="UP000276634"/>
    </source>
</evidence>
<dbReference type="PANTHER" id="PTHR34933:SF1">
    <property type="entry name" value="FLAGELLAR L-RING PROTEIN"/>
    <property type="match status" value="1"/>
</dbReference>
<dbReference type="HAMAP" id="MF_00415">
    <property type="entry name" value="FlgH"/>
    <property type="match status" value="1"/>
</dbReference>
<keyword evidence="7" id="KW-0564">Palmitate</keyword>
<dbReference type="PRINTS" id="PR01008">
    <property type="entry name" value="FLGLRINGFLGH"/>
</dbReference>
<sequence>MRPSPRPAAVAAAALLLGACAATPPLHDPAFAPVPPPAPQPAARTAGAVYQEGFGLALFADRRARRVGDILTIVLVESTEASKKAETTTSREASIDATGPTLLGDKVIRHGREILSASVDATQENTGSGTAEQSNSLEGRITVTVAEVLPNGYLRVRGEKVLTLGRGDEFVRFSGIVRPEDIRADNTVPSTQVADARIVYSGRGEVADAAGAGWLSRFFLRVWPF</sequence>
<keyword evidence="13" id="KW-0969">Cilium</keyword>
<dbReference type="EMBL" id="RJVI01000001">
    <property type="protein sequence ID" value="ROR34912.1"/>
    <property type="molecule type" value="Genomic_DNA"/>
</dbReference>
<dbReference type="RefSeq" id="WP_123400481.1">
    <property type="nucleotide sequence ID" value="NZ_RJVI01000001.1"/>
</dbReference>
<dbReference type="PANTHER" id="PTHR34933">
    <property type="entry name" value="FLAGELLAR L-RING PROTEIN"/>
    <property type="match status" value="1"/>
</dbReference>
<evidence type="ECO:0000256" key="9">
    <source>
        <dbReference type="ARBA" id="ARBA00023237"/>
    </source>
</evidence>
<keyword evidence="13" id="KW-0282">Flagellum</keyword>
<dbReference type="NCBIfam" id="NF001304">
    <property type="entry name" value="PRK00249.1-4"/>
    <property type="match status" value="1"/>
</dbReference>
<dbReference type="OrthoDB" id="9789463at2"/>
<feature type="chain" id="PRO_5018007169" description="Flagellar L-ring protein" evidence="12">
    <location>
        <begin position="22"/>
        <end position="225"/>
    </location>
</feature>
<evidence type="ECO:0000256" key="8">
    <source>
        <dbReference type="ARBA" id="ARBA00023143"/>
    </source>
</evidence>
<reference evidence="13 14" key="1">
    <citation type="submission" date="2018-11" db="EMBL/GenBank/DDBJ databases">
        <title>Genomic Encyclopedia of Type Strains, Phase IV (KMG-IV): sequencing the most valuable type-strain genomes for metagenomic binning, comparative biology and taxonomic classification.</title>
        <authorList>
            <person name="Goeker M."/>
        </authorList>
    </citation>
    <scope>NUCLEOTIDE SEQUENCE [LARGE SCALE GENOMIC DNA]</scope>
    <source>
        <strain evidence="13 14">DSM 100275</strain>
    </source>
</reference>
<accession>A0A3N1YB82</accession>
<keyword evidence="10 11" id="KW-0449">Lipoprotein</keyword>
<comment type="subcellular location">
    <subcellularLocation>
        <location evidence="11">Cell outer membrane</location>
        <topology evidence="11">Lipid-anchor</topology>
    </subcellularLocation>
    <subcellularLocation>
        <location evidence="11">Bacterial flagellum basal body</location>
    </subcellularLocation>
    <subcellularLocation>
        <location evidence="2">Membrane</location>
        <topology evidence="2">Lipid-anchor</topology>
    </subcellularLocation>
</comment>
<evidence type="ECO:0000256" key="3">
    <source>
        <dbReference type="ARBA" id="ARBA00006929"/>
    </source>
</evidence>
<evidence type="ECO:0000256" key="11">
    <source>
        <dbReference type="HAMAP-Rule" id="MF_00415"/>
    </source>
</evidence>
<evidence type="ECO:0000313" key="13">
    <source>
        <dbReference type="EMBL" id="ROR34912.1"/>
    </source>
</evidence>
<dbReference type="GO" id="GO:0009279">
    <property type="term" value="C:cell outer membrane"/>
    <property type="evidence" value="ECO:0007669"/>
    <property type="project" value="UniProtKB-SubCell"/>
</dbReference>
<evidence type="ECO:0000256" key="4">
    <source>
        <dbReference type="ARBA" id="ARBA00011439"/>
    </source>
</evidence>
<evidence type="ECO:0000256" key="1">
    <source>
        <dbReference type="ARBA" id="ARBA00002591"/>
    </source>
</evidence>
<comment type="function">
    <text evidence="1 11">Assembles around the rod to form the L-ring and probably protects the motor/basal body from shearing forces during rotation.</text>
</comment>
<evidence type="ECO:0000256" key="10">
    <source>
        <dbReference type="ARBA" id="ARBA00023288"/>
    </source>
</evidence>
<evidence type="ECO:0000256" key="2">
    <source>
        <dbReference type="ARBA" id="ARBA00004635"/>
    </source>
</evidence>
<dbReference type="AlphaFoldDB" id="A0A3N1YB82"/>
<evidence type="ECO:0000256" key="7">
    <source>
        <dbReference type="ARBA" id="ARBA00023139"/>
    </source>
</evidence>
<organism evidence="13 14">
    <name type="scientific">Inmirania thermothiophila</name>
    <dbReference type="NCBI Taxonomy" id="1750597"/>
    <lineage>
        <taxon>Bacteria</taxon>
        <taxon>Pseudomonadati</taxon>
        <taxon>Pseudomonadota</taxon>
        <taxon>Gammaproteobacteria</taxon>
        <taxon>Chromatiales</taxon>
        <taxon>Ectothiorhodospiraceae</taxon>
        <taxon>Inmirania</taxon>
    </lineage>
</organism>
<proteinExistence type="inferred from homology"/>
<dbReference type="Pfam" id="PF02107">
    <property type="entry name" value="FlgH"/>
    <property type="match status" value="1"/>
</dbReference>
<gene>
    <name evidence="11" type="primary">flgH</name>
    <name evidence="13" type="ORF">EDC57_0823</name>
</gene>
<comment type="caution">
    <text evidence="13">The sequence shown here is derived from an EMBL/GenBank/DDBJ whole genome shotgun (WGS) entry which is preliminary data.</text>
</comment>
<protein>
    <recommendedName>
        <fullName evidence="11">Flagellar L-ring protein</fullName>
    </recommendedName>
    <alternativeName>
        <fullName evidence="11">Basal body L-ring protein</fullName>
    </alternativeName>
</protein>
<keyword evidence="8 11" id="KW-0975">Bacterial flagellum</keyword>
<keyword evidence="14" id="KW-1185">Reference proteome</keyword>
<keyword evidence="9 11" id="KW-0998">Cell outer membrane</keyword>